<dbReference type="AlphaFoldDB" id="A0A0E9T8S5"/>
<reference evidence="1" key="1">
    <citation type="submission" date="2014-11" db="EMBL/GenBank/DDBJ databases">
        <authorList>
            <person name="Amaro Gonzalez C."/>
        </authorList>
    </citation>
    <scope>NUCLEOTIDE SEQUENCE</scope>
</reference>
<organism evidence="1">
    <name type="scientific">Anguilla anguilla</name>
    <name type="common">European freshwater eel</name>
    <name type="synonym">Muraena anguilla</name>
    <dbReference type="NCBI Taxonomy" id="7936"/>
    <lineage>
        <taxon>Eukaryota</taxon>
        <taxon>Metazoa</taxon>
        <taxon>Chordata</taxon>
        <taxon>Craniata</taxon>
        <taxon>Vertebrata</taxon>
        <taxon>Euteleostomi</taxon>
        <taxon>Actinopterygii</taxon>
        <taxon>Neopterygii</taxon>
        <taxon>Teleostei</taxon>
        <taxon>Anguilliformes</taxon>
        <taxon>Anguillidae</taxon>
        <taxon>Anguilla</taxon>
    </lineage>
</organism>
<evidence type="ECO:0000313" key="1">
    <source>
        <dbReference type="EMBL" id="JAH50094.1"/>
    </source>
</evidence>
<reference evidence="1" key="2">
    <citation type="journal article" date="2015" name="Fish Shellfish Immunol.">
        <title>Early steps in the European eel (Anguilla anguilla)-Vibrio vulnificus interaction in the gills: Role of the RtxA13 toxin.</title>
        <authorList>
            <person name="Callol A."/>
            <person name="Pajuelo D."/>
            <person name="Ebbesson L."/>
            <person name="Teles M."/>
            <person name="MacKenzie S."/>
            <person name="Amaro C."/>
        </authorList>
    </citation>
    <scope>NUCLEOTIDE SEQUENCE</scope>
</reference>
<proteinExistence type="predicted"/>
<protein>
    <submittedName>
        <fullName evidence="1">Uncharacterized protein</fullName>
    </submittedName>
</protein>
<accession>A0A0E9T8S5</accession>
<name>A0A0E9T8S5_ANGAN</name>
<dbReference type="EMBL" id="GBXM01058483">
    <property type="protein sequence ID" value="JAH50094.1"/>
    <property type="molecule type" value="Transcribed_RNA"/>
</dbReference>
<sequence length="45" mass="5089">MFSTDCSFSVQVTRSSKCRVQRTCCCLFGINHISRSIHRAPPKSL</sequence>